<evidence type="ECO:0008006" key="4">
    <source>
        <dbReference type="Google" id="ProtNLM"/>
    </source>
</evidence>
<feature type="transmembrane region" description="Helical" evidence="1">
    <location>
        <begin position="21"/>
        <end position="39"/>
    </location>
</feature>
<dbReference type="EMBL" id="JACOPQ010000004">
    <property type="protein sequence ID" value="MBC5736604.1"/>
    <property type="molecule type" value="Genomic_DNA"/>
</dbReference>
<name>A0A8J6JKS8_9FIRM</name>
<keyword evidence="1" id="KW-0812">Transmembrane</keyword>
<evidence type="ECO:0000313" key="2">
    <source>
        <dbReference type="EMBL" id="MBC5736604.1"/>
    </source>
</evidence>
<proteinExistence type="predicted"/>
<gene>
    <name evidence="2" type="ORF">H8S62_06225</name>
</gene>
<keyword evidence="1" id="KW-0472">Membrane</keyword>
<accession>A0A8J6JKS8</accession>
<evidence type="ECO:0000256" key="1">
    <source>
        <dbReference type="SAM" id="Phobius"/>
    </source>
</evidence>
<sequence>MNEGAGRSKVVLMGIASKIQIILGALIAAFFGLGLIGCLSQKTEVSVTIAILLFLALGVWLILRGVKKGRLIKLFQRYVALLSGDSERSLDSLAGALGVSVDAVRDNVERMIKRGLMPNAYINRDTNCLVFAGRVPAGQAASRPAAAPGGQRGNPGGTGYRTVVCKGCGAANQIPVGGTGECEFCGSRLG</sequence>
<reference evidence="2" key="1">
    <citation type="submission" date="2020-08" db="EMBL/GenBank/DDBJ databases">
        <title>Genome public.</title>
        <authorList>
            <person name="Liu C."/>
            <person name="Sun Q."/>
        </authorList>
    </citation>
    <scope>NUCLEOTIDE SEQUENCE</scope>
    <source>
        <strain evidence="2">NSJ-52</strain>
    </source>
</reference>
<protein>
    <recommendedName>
        <fullName evidence="4">PCI domain-containing protein</fullName>
    </recommendedName>
</protein>
<organism evidence="2 3">
    <name type="scientific">Lawsonibacter faecis</name>
    <dbReference type="NCBI Taxonomy" id="2763052"/>
    <lineage>
        <taxon>Bacteria</taxon>
        <taxon>Bacillati</taxon>
        <taxon>Bacillota</taxon>
        <taxon>Clostridia</taxon>
        <taxon>Eubacteriales</taxon>
        <taxon>Oscillospiraceae</taxon>
        <taxon>Lawsonibacter</taxon>
    </lineage>
</organism>
<dbReference type="Proteomes" id="UP000607645">
    <property type="component" value="Unassembled WGS sequence"/>
</dbReference>
<keyword evidence="1" id="KW-1133">Transmembrane helix</keyword>
<evidence type="ECO:0000313" key="3">
    <source>
        <dbReference type="Proteomes" id="UP000607645"/>
    </source>
</evidence>
<dbReference type="AlphaFoldDB" id="A0A8J6JKS8"/>
<comment type="caution">
    <text evidence="2">The sequence shown here is derived from an EMBL/GenBank/DDBJ whole genome shotgun (WGS) entry which is preliminary data.</text>
</comment>
<dbReference type="RefSeq" id="WP_186918805.1">
    <property type="nucleotide sequence ID" value="NZ_JACOPQ010000004.1"/>
</dbReference>
<keyword evidence="3" id="KW-1185">Reference proteome</keyword>
<feature type="transmembrane region" description="Helical" evidence="1">
    <location>
        <begin position="45"/>
        <end position="63"/>
    </location>
</feature>